<gene>
    <name evidence="2" type="ORF">TELCIR_14629</name>
</gene>
<sequence>MVKKCQELRNDPKPEKTPHAEYLDLLMKVKRDENLSEVEEKEILSHLIDYNKHSHVLSRNKNYRNDRNDAVKHAPDS</sequence>
<evidence type="ECO:0000256" key="1">
    <source>
        <dbReference type="SAM" id="MobiDB-lite"/>
    </source>
</evidence>
<keyword evidence="3" id="KW-1185">Reference proteome</keyword>
<accession>A0A2G9U0K5</accession>
<proteinExistence type="predicted"/>
<feature type="region of interest" description="Disordered" evidence="1">
    <location>
        <begin position="58"/>
        <end position="77"/>
    </location>
</feature>
<evidence type="ECO:0000313" key="2">
    <source>
        <dbReference type="EMBL" id="PIO63763.1"/>
    </source>
</evidence>
<protein>
    <submittedName>
        <fullName evidence="2">Uncharacterized protein</fullName>
    </submittedName>
</protein>
<organism evidence="2 3">
    <name type="scientific">Teladorsagia circumcincta</name>
    <name type="common">Brown stomach worm</name>
    <name type="synonym">Ostertagia circumcincta</name>
    <dbReference type="NCBI Taxonomy" id="45464"/>
    <lineage>
        <taxon>Eukaryota</taxon>
        <taxon>Metazoa</taxon>
        <taxon>Ecdysozoa</taxon>
        <taxon>Nematoda</taxon>
        <taxon>Chromadorea</taxon>
        <taxon>Rhabditida</taxon>
        <taxon>Rhabditina</taxon>
        <taxon>Rhabditomorpha</taxon>
        <taxon>Strongyloidea</taxon>
        <taxon>Trichostrongylidae</taxon>
        <taxon>Teladorsagia</taxon>
    </lineage>
</organism>
<reference evidence="2 3" key="1">
    <citation type="submission" date="2015-09" db="EMBL/GenBank/DDBJ databases">
        <title>Draft genome of the parasitic nematode Teladorsagia circumcincta isolate WARC Sus (inbred).</title>
        <authorList>
            <person name="Mitreva M."/>
        </authorList>
    </citation>
    <scope>NUCLEOTIDE SEQUENCE [LARGE SCALE GENOMIC DNA]</scope>
    <source>
        <strain evidence="2 3">S</strain>
    </source>
</reference>
<evidence type="ECO:0000313" key="3">
    <source>
        <dbReference type="Proteomes" id="UP000230423"/>
    </source>
</evidence>
<dbReference type="AlphaFoldDB" id="A0A2G9U0K5"/>
<name>A0A2G9U0K5_TELCI</name>
<dbReference type="EMBL" id="KZ350549">
    <property type="protein sequence ID" value="PIO63763.1"/>
    <property type="molecule type" value="Genomic_DNA"/>
</dbReference>
<dbReference type="Proteomes" id="UP000230423">
    <property type="component" value="Unassembled WGS sequence"/>
</dbReference>
<feature type="compositionally biased region" description="Basic and acidic residues" evidence="1">
    <location>
        <begin position="63"/>
        <end position="77"/>
    </location>
</feature>